<feature type="region of interest" description="Disordered" evidence="1">
    <location>
        <begin position="995"/>
        <end position="1020"/>
    </location>
</feature>
<organism evidence="2">
    <name type="scientific">Auxenochlorella protothecoides</name>
    <name type="common">Green microalga</name>
    <name type="synonym">Chlorella protothecoides</name>
    <dbReference type="NCBI Taxonomy" id="3075"/>
    <lineage>
        <taxon>Eukaryota</taxon>
        <taxon>Viridiplantae</taxon>
        <taxon>Chlorophyta</taxon>
        <taxon>core chlorophytes</taxon>
        <taxon>Trebouxiophyceae</taxon>
        <taxon>Chlorellales</taxon>
        <taxon>Chlorellaceae</taxon>
        <taxon>Auxenochlorella</taxon>
    </lineage>
</organism>
<reference evidence="2" key="1">
    <citation type="submission" date="2015-08" db="EMBL/GenBank/DDBJ databases">
        <authorList>
            <person name="Babu N.S."/>
            <person name="Beckwith C.J."/>
            <person name="Beseler K.G."/>
            <person name="Brison A."/>
            <person name="Carone J.V."/>
            <person name="Caskin T.P."/>
            <person name="Diamond M."/>
            <person name="Durham M.E."/>
            <person name="Foxe J.M."/>
            <person name="Go M."/>
            <person name="Henderson B.A."/>
            <person name="Jones I.B."/>
            <person name="McGettigan J.A."/>
            <person name="Micheletti S.J."/>
            <person name="Nasrallah M.E."/>
            <person name="Ortiz D."/>
            <person name="Piller C.R."/>
            <person name="Privatt S.R."/>
            <person name="Schneider S.L."/>
            <person name="Sharp S."/>
            <person name="Smith T.C."/>
            <person name="Stanton J.D."/>
            <person name="Ullery H.E."/>
            <person name="Wilson R.J."/>
            <person name="Serrano M.G."/>
            <person name="Buck G."/>
            <person name="Lee V."/>
            <person name="Wang Y."/>
            <person name="Carvalho R."/>
            <person name="Voegtly L."/>
            <person name="Shi R."/>
            <person name="Duckworth R."/>
            <person name="Johnson A."/>
            <person name="Loviza R."/>
            <person name="Walstead R."/>
            <person name="Shah Z."/>
            <person name="Kiflezghi M."/>
            <person name="Wade K."/>
            <person name="Ball S.L."/>
            <person name="Bradley K.W."/>
            <person name="Asai D.J."/>
            <person name="Bowman C.A."/>
            <person name="Russell D.A."/>
            <person name="Pope W.H."/>
            <person name="Jacobs-Sera D."/>
            <person name="Hendrix R.W."/>
            <person name="Hatfull G.F."/>
        </authorList>
    </citation>
    <scope>NUCLEOTIDE SEQUENCE</scope>
</reference>
<name>A0A1D2A6P2_AUXPR</name>
<proteinExistence type="predicted"/>
<feature type="compositionally biased region" description="Low complexity" evidence="1">
    <location>
        <begin position="456"/>
        <end position="476"/>
    </location>
</feature>
<evidence type="ECO:0000313" key="2">
    <source>
        <dbReference type="EMBL" id="JAT74886.1"/>
    </source>
</evidence>
<feature type="region of interest" description="Disordered" evidence="1">
    <location>
        <begin position="50"/>
        <end position="77"/>
    </location>
</feature>
<feature type="compositionally biased region" description="Acidic residues" evidence="1">
    <location>
        <begin position="432"/>
        <end position="455"/>
    </location>
</feature>
<dbReference type="EMBL" id="GDKF01003736">
    <property type="protein sequence ID" value="JAT74886.1"/>
    <property type="molecule type" value="Transcribed_RNA"/>
</dbReference>
<feature type="compositionally biased region" description="Low complexity" evidence="1">
    <location>
        <begin position="344"/>
        <end position="359"/>
    </location>
</feature>
<sequence length="1196" mass="124072">MLTPIQTLSGGRVRGCHAVWKGNRAGRLALKLASMPSCHGLETTTPGHTAFCTPHHRPPQIPPPSPTSPCRHGAPPESQELAWLSGCLAAAHIAMSSHPASEPRSRDHPRLTPSPITLLVSAASVALTRLRLSCEDKAAAATCTARARADAARRVLELARAAPDEGSAVLRQAAAAAFACFVLWGGEGGSLGPEVAGAVGAAWPAPGLPHAVLAVLGRLGGGKAAQTEACLLLAGQREEDAVAVAASQLLLQEVWPEEEGLLNHAAAVARCAAVGAFPAPYDAEEALAGLLAQLEKGHKDGKARALAAELRGLRCLLALRELIRAGLTPGVPEVPAERPTEGDSGPPGSSAASPSATVGPAVPDLPAWAAARASLAIAIESFEAPEPRDGSEGATRCTRLTVRRVARLLAWLASDGGLALFDPVDGPAYLAGDEDGSTGEDHEEESDGQAEDSDGDAGLASGDDAGLASGTAATGAPRQAAQLRRAAALRWAAERHALRCDHVLATRCLADAQRLLSPLLYDGGAGACVGAWCRAAALAVPTLRALSQGFDALGLAEEARTALREAQRLAAALGLGAACLRLTEDLAAMLTRHGQAAAAEAAAAARAAIVARLAEGTSRAEAADPAARRTVKPADGAAKRLGLAPRTGAREEREALAQLERDFSRSPATAAGASLEALARGRPSGAATSLGVQALCEAACAAAARALAPRSEGRVAVWGAGAVPPDGRGEAGAEAGDARDEGAIARAQSRKAGSTRGLAAPHRGRRQPPGPIAHPPKPELDPILWRAVLLSSSLPRLHRRALRAAAPVLAAAGKPHLAALCVHCSLGCALAQQRALVQGRQERTAVDGESEDAASDPASGARLPLLGLDGAALARLARLTDDCLAWLLQGADAVQDESANTPLPDATTRAWRALWHLPKTSTAAPGLPRLLERLEIEAARLLAEALHRLAGRSHAALASLQVWGSGEEGAAGSAPQTLLLCRLERGAPPLMLELPLPERSGGTARALGEDLDGDAEGGPGPQTRCADLSEALLDGTADLWCTACIVDLCSFWSSPPTPSPLPRPFSTRTPARTTASYIAGCRRWSASPRRPRPACATCPPPPPPRRAPGGPPGWRWTTRWARWPAAWAPTGWGPGTRCCWGAPPRRRRRTAPRRTSRSRCARWTPRRAMSLRSAASWRCWHRRGWAPRRPRAPRGS</sequence>
<feature type="region of interest" description="Disordered" evidence="1">
    <location>
        <begin position="721"/>
        <end position="778"/>
    </location>
</feature>
<feature type="region of interest" description="Disordered" evidence="1">
    <location>
        <begin position="329"/>
        <end position="359"/>
    </location>
</feature>
<gene>
    <name evidence="2" type="ORF">g.91797</name>
</gene>
<protein>
    <submittedName>
        <fullName evidence="2">Uncharacterized protein</fullName>
    </submittedName>
</protein>
<feature type="compositionally biased region" description="Pro residues" evidence="1">
    <location>
        <begin position="1098"/>
        <end position="1111"/>
    </location>
</feature>
<dbReference type="AlphaFoldDB" id="A0A1D2A6P2"/>
<accession>A0A1D2A6P2</accession>
<feature type="region of interest" description="Disordered" evidence="1">
    <location>
        <begin position="1092"/>
        <end position="1111"/>
    </location>
</feature>
<feature type="compositionally biased region" description="Basic and acidic residues" evidence="1">
    <location>
        <begin position="727"/>
        <end position="743"/>
    </location>
</feature>
<evidence type="ECO:0000256" key="1">
    <source>
        <dbReference type="SAM" id="MobiDB-lite"/>
    </source>
</evidence>
<feature type="region of interest" description="Disordered" evidence="1">
    <location>
        <begin position="429"/>
        <end position="476"/>
    </location>
</feature>